<feature type="region of interest" description="Disordered" evidence="1">
    <location>
        <begin position="243"/>
        <end position="266"/>
    </location>
</feature>
<keyword evidence="2" id="KW-0946">Virion</keyword>
<protein>
    <submittedName>
        <fullName evidence="2">Spore coat protein</fullName>
    </submittedName>
</protein>
<comment type="caution">
    <text evidence="2">The sequence shown here is derived from an EMBL/GenBank/DDBJ whole genome shotgun (WGS) entry which is preliminary data.</text>
</comment>
<name>A0A081LCZ6_9BACI</name>
<evidence type="ECO:0000313" key="2">
    <source>
        <dbReference type="EMBL" id="KEP27122.1"/>
    </source>
</evidence>
<dbReference type="NCBIfam" id="NF046066">
    <property type="entry name" value="BioflmMtrxTasA"/>
    <property type="match status" value="1"/>
</dbReference>
<dbReference type="EMBL" id="JOTP01000005">
    <property type="protein sequence ID" value="KEP27122.1"/>
    <property type="molecule type" value="Genomic_DNA"/>
</dbReference>
<gene>
    <name evidence="2" type="ORF">BA70_15680</name>
</gene>
<dbReference type="OrthoDB" id="2660939at2"/>
<dbReference type="InterPro" id="IPR023833">
    <property type="entry name" value="Signal_pept_SipW-depend-type"/>
</dbReference>
<sequence>MAMKKSIRLGVLSGALGLALIGGGTWAAFNDVEKANAVYSTGELNLSAKENSGAINLSNLKPGDRIKKEFNFENKGSLAINQVLMSLDYSQFKDGTSAKNGGKNTAEEFLSQFQVSVLTVGAEGGNGYPKNIILDHANLLDLHLVTSKQDQTAFEKIRHAVDEKFLHESGKINVATVDGTAAPEYDGIPKNPFDYDKMEMIIEFVNDQTKDKAGHYIQNKYQGDAIQIDLSFEATQWNGLTINPKKHTDEKGYVKENEKAHSEDKK</sequence>
<accession>A0A081LCZ6</accession>
<organism evidence="2 3">
    <name type="scientific">Bacillus zhangzhouensis</name>
    <dbReference type="NCBI Taxonomy" id="1178540"/>
    <lineage>
        <taxon>Bacteria</taxon>
        <taxon>Bacillati</taxon>
        <taxon>Bacillota</taxon>
        <taxon>Bacilli</taxon>
        <taxon>Bacillales</taxon>
        <taxon>Bacillaceae</taxon>
        <taxon>Bacillus</taxon>
    </lineage>
</organism>
<proteinExistence type="predicted"/>
<reference evidence="2 3" key="1">
    <citation type="submission" date="2012-09" db="EMBL/GenBank/DDBJ databases">
        <title>Genome Sequence of Bacillus sp. DW5-4.</title>
        <authorList>
            <person name="Lai Q."/>
            <person name="Liu Y."/>
            <person name="Shao Z."/>
        </authorList>
    </citation>
    <scope>NUCLEOTIDE SEQUENCE [LARGE SCALE GENOMIC DNA]</scope>
    <source>
        <strain evidence="2 3">DW5-4</strain>
    </source>
</reference>
<evidence type="ECO:0000256" key="1">
    <source>
        <dbReference type="SAM" id="MobiDB-lite"/>
    </source>
</evidence>
<keyword evidence="2" id="KW-0167">Capsid protein</keyword>
<feature type="compositionally biased region" description="Basic and acidic residues" evidence="1">
    <location>
        <begin position="246"/>
        <end position="266"/>
    </location>
</feature>
<dbReference type="eggNOG" id="ENOG5033AVV">
    <property type="taxonomic scope" value="Bacteria"/>
</dbReference>
<dbReference type="AlphaFoldDB" id="A0A081LCZ6"/>
<dbReference type="Pfam" id="PF12389">
    <property type="entry name" value="Peptidase_M73"/>
    <property type="match status" value="1"/>
</dbReference>
<dbReference type="RefSeq" id="WP_034319635.1">
    <property type="nucleotide sequence ID" value="NZ_JBCMYH010000014.1"/>
</dbReference>
<dbReference type="NCBIfam" id="TIGR04088">
    <property type="entry name" value="cognate_SipW"/>
    <property type="match status" value="1"/>
</dbReference>
<keyword evidence="3" id="KW-1185">Reference proteome</keyword>
<dbReference type="InterPro" id="IPR022121">
    <property type="entry name" value="Peptidase_M73_camelysin"/>
</dbReference>
<dbReference type="Proteomes" id="UP000028091">
    <property type="component" value="Unassembled WGS sequence"/>
</dbReference>
<evidence type="ECO:0000313" key="3">
    <source>
        <dbReference type="Proteomes" id="UP000028091"/>
    </source>
</evidence>